<evidence type="ECO:0000256" key="2">
    <source>
        <dbReference type="SAM" id="SignalP"/>
    </source>
</evidence>
<organism evidence="3 4">
    <name type="scientific">Acetobacter indonesiensis</name>
    <dbReference type="NCBI Taxonomy" id="104101"/>
    <lineage>
        <taxon>Bacteria</taxon>
        <taxon>Pseudomonadati</taxon>
        <taxon>Pseudomonadota</taxon>
        <taxon>Alphaproteobacteria</taxon>
        <taxon>Acetobacterales</taxon>
        <taxon>Acetobacteraceae</taxon>
        <taxon>Acetobacter</taxon>
    </lineage>
</organism>
<feature type="chain" id="PRO_5013304489" description="YfhO family protein" evidence="2">
    <location>
        <begin position="20"/>
        <end position="497"/>
    </location>
</feature>
<dbReference type="Proteomes" id="UP000194641">
    <property type="component" value="Unassembled WGS sequence"/>
</dbReference>
<feature type="transmembrane region" description="Helical" evidence="1">
    <location>
        <begin position="153"/>
        <end position="171"/>
    </location>
</feature>
<feature type="transmembrane region" description="Helical" evidence="1">
    <location>
        <begin position="177"/>
        <end position="193"/>
    </location>
</feature>
<reference evidence="4" key="1">
    <citation type="submission" date="2014-06" db="EMBL/GenBank/DDBJ databases">
        <authorList>
            <person name="Winans N.J."/>
            <person name="Newell P.D."/>
            <person name="Douglas A.E."/>
        </authorList>
    </citation>
    <scope>NUCLEOTIDE SEQUENCE [LARGE SCALE GENOMIC DNA]</scope>
</reference>
<dbReference type="EMBL" id="JOPA01000058">
    <property type="protein sequence ID" value="OUI90030.1"/>
    <property type="molecule type" value="Genomic_DNA"/>
</dbReference>
<comment type="caution">
    <text evidence="3">The sequence shown here is derived from an EMBL/GenBank/DDBJ whole genome shotgun (WGS) entry which is preliminary data.</text>
</comment>
<feature type="signal peptide" evidence="2">
    <location>
        <begin position="1"/>
        <end position="19"/>
    </location>
</feature>
<evidence type="ECO:0008006" key="5">
    <source>
        <dbReference type="Google" id="ProtNLM"/>
    </source>
</evidence>
<gene>
    <name evidence="3" type="ORF">HK17_14345</name>
</gene>
<proteinExistence type="predicted"/>
<accession>A0A252AK56</accession>
<keyword evidence="2" id="KW-0732">Signal</keyword>
<evidence type="ECO:0000313" key="3">
    <source>
        <dbReference type="EMBL" id="OUI90030.1"/>
    </source>
</evidence>
<feature type="transmembrane region" description="Helical" evidence="1">
    <location>
        <begin position="69"/>
        <end position="88"/>
    </location>
</feature>
<keyword evidence="1" id="KW-1133">Transmembrane helix</keyword>
<feature type="transmembrane region" description="Helical" evidence="1">
    <location>
        <begin position="459"/>
        <end position="480"/>
    </location>
</feature>
<sequence>MAAFGLGSAAALVSFLPTAAMLKVGNHGGGIYNNGFLVPGLGDLFFSANPVHASRIMAFNGYTEIRQSIFYAAWFVFPIIIFTNWKIIRILPVRVVSISIFSVLLFMLTQGPEQLGPIRYSIRFIPYFHIFSIIIFLYFWSHFPVKSLSHNRFKVLLGIVVFTTLLSLQQFPHMPRAIIWSGVILAAASYAFAYKRLTPVLWYSLTLGIAIFARLSGGPANPTTAEWWAYVNNLHADNLSLIPKDYSICLISNPTFSTDSKRFEDVWFGNMGLAHGIAGVNGYSPIGQQALVRNFFPIVHGWTFPNAGQTGLSRDPLTGLTIFDLMRVSTVVAAAGSDAERFASDKSPEWQLIKQTKYASKFTHKLPNQSLPGSLSWPLSGYTVTEPQKATATKEILQFGSIGPDVHDLIFARTYWLGYKATFNGISIPVTPYNGYLISVKLPDNAKSGTLELTFHIPFLKISIFAAFLSMLTTCLLLVWRKIWRFSGEEPVYHIQK</sequence>
<keyword evidence="1" id="KW-0812">Transmembrane</keyword>
<evidence type="ECO:0000313" key="4">
    <source>
        <dbReference type="Proteomes" id="UP000194641"/>
    </source>
</evidence>
<keyword evidence="1" id="KW-0472">Membrane</keyword>
<protein>
    <recommendedName>
        <fullName evidence="5">YfhO family protein</fullName>
    </recommendedName>
</protein>
<feature type="transmembrane region" description="Helical" evidence="1">
    <location>
        <begin position="124"/>
        <end position="141"/>
    </location>
</feature>
<feature type="transmembrane region" description="Helical" evidence="1">
    <location>
        <begin position="95"/>
        <end position="112"/>
    </location>
</feature>
<evidence type="ECO:0000256" key="1">
    <source>
        <dbReference type="SAM" id="Phobius"/>
    </source>
</evidence>
<dbReference type="AlphaFoldDB" id="A0A252AK56"/>
<name>A0A252AK56_9PROT</name>